<keyword evidence="3" id="KW-1185">Reference proteome</keyword>
<name>A0A2N5NC83_9BACL</name>
<dbReference type="SUPFAM" id="SSF143422">
    <property type="entry name" value="Transposase IS200-like"/>
    <property type="match status" value="1"/>
</dbReference>
<accession>A0A2N5NC83</accession>
<dbReference type="InterPro" id="IPR036515">
    <property type="entry name" value="Transposase_17_sf"/>
</dbReference>
<protein>
    <submittedName>
        <fullName evidence="2">Mobile element protein</fullName>
    </submittedName>
</protein>
<comment type="caution">
    <text evidence="2">The sequence shown here is derived from an EMBL/GenBank/DDBJ whole genome shotgun (WGS) entry which is preliminary data.</text>
</comment>
<dbReference type="Pfam" id="PF01797">
    <property type="entry name" value="Y1_Tnp"/>
    <property type="match status" value="1"/>
</dbReference>
<dbReference type="EMBL" id="NFEZ01000001">
    <property type="protein sequence ID" value="PLT47959.1"/>
    <property type="molecule type" value="Genomic_DNA"/>
</dbReference>
<proteinExistence type="predicted"/>
<sequence length="69" mass="8095">MIFEKHASLKYKYGNRKFWAEGYYVSTVGLNEATVAKYIREQEAHDQAIDKLSVKEYEDPFSKNSSKKK</sequence>
<evidence type="ECO:0000313" key="2">
    <source>
        <dbReference type="EMBL" id="PLT47959.1"/>
    </source>
</evidence>
<feature type="domain" description="Transposase IS200-like" evidence="1">
    <location>
        <begin position="1"/>
        <end position="42"/>
    </location>
</feature>
<dbReference type="GO" id="GO:0004803">
    <property type="term" value="F:transposase activity"/>
    <property type="evidence" value="ECO:0007669"/>
    <property type="project" value="InterPro"/>
</dbReference>
<organism evidence="2 3">
    <name type="scientific">Paenibacillus pasadenensis</name>
    <dbReference type="NCBI Taxonomy" id="217090"/>
    <lineage>
        <taxon>Bacteria</taxon>
        <taxon>Bacillati</taxon>
        <taxon>Bacillota</taxon>
        <taxon>Bacilli</taxon>
        <taxon>Bacillales</taxon>
        <taxon>Paenibacillaceae</taxon>
        <taxon>Paenibacillus</taxon>
    </lineage>
</organism>
<dbReference type="InterPro" id="IPR002686">
    <property type="entry name" value="Transposase_17"/>
</dbReference>
<reference evidence="2 3" key="1">
    <citation type="submission" date="2017-05" db="EMBL/GenBank/DDBJ databases">
        <title>Functional genome analysis of Paenibacillus pasadenensis strain R16: insights on endophytic life style and antifungal activity.</title>
        <authorList>
            <person name="Passera A."/>
            <person name="Marcolungo L."/>
            <person name="Casati P."/>
            <person name="Brasca M."/>
            <person name="Quaglino F."/>
            <person name="Delledonne M."/>
        </authorList>
    </citation>
    <scope>NUCLEOTIDE SEQUENCE [LARGE SCALE GENOMIC DNA]</scope>
    <source>
        <strain evidence="2 3">R16</strain>
    </source>
</reference>
<evidence type="ECO:0000259" key="1">
    <source>
        <dbReference type="Pfam" id="PF01797"/>
    </source>
</evidence>
<dbReference type="Gene3D" id="3.30.70.1290">
    <property type="entry name" value="Transposase IS200-like"/>
    <property type="match status" value="1"/>
</dbReference>
<evidence type="ECO:0000313" key="3">
    <source>
        <dbReference type="Proteomes" id="UP000234789"/>
    </source>
</evidence>
<dbReference type="GO" id="GO:0006313">
    <property type="term" value="P:DNA transposition"/>
    <property type="evidence" value="ECO:0007669"/>
    <property type="project" value="InterPro"/>
</dbReference>
<gene>
    <name evidence="2" type="ORF">B8V81_0091</name>
</gene>
<dbReference type="GO" id="GO:0003677">
    <property type="term" value="F:DNA binding"/>
    <property type="evidence" value="ECO:0007669"/>
    <property type="project" value="InterPro"/>
</dbReference>
<dbReference type="Proteomes" id="UP000234789">
    <property type="component" value="Unassembled WGS sequence"/>
</dbReference>
<dbReference type="AlphaFoldDB" id="A0A2N5NC83"/>